<gene>
    <name evidence="2" type="ORF">MONAX_5E037423</name>
</gene>
<feature type="non-terminal residue" evidence="2">
    <location>
        <position position="138"/>
    </location>
</feature>
<reference evidence="2" key="1">
    <citation type="submission" date="2019-04" db="EMBL/GenBank/DDBJ databases">
        <authorList>
            <person name="Alioto T."/>
            <person name="Alioto T."/>
        </authorList>
    </citation>
    <scope>NUCLEOTIDE SEQUENCE [LARGE SCALE GENOMIC DNA]</scope>
</reference>
<proteinExistence type="predicted"/>
<dbReference type="Proteomes" id="UP000335636">
    <property type="component" value="Unassembled WGS sequence"/>
</dbReference>
<evidence type="ECO:0000313" key="3">
    <source>
        <dbReference type="Proteomes" id="UP000335636"/>
    </source>
</evidence>
<comment type="caution">
    <text evidence="2">The sequence shown here is derived from an EMBL/GenBank/DDBJ whole genome shotgun (WGS) entry which is preliminary data.</text>
</comment>
<keyword evidence="3" id="KW-1185">Reference proteome</keyword>
<dbReference type="EMBL" id="CABDUW010002197">
    <property type="protein sequence ID" value="VTJ85856.1"/>
    <property type="molecule type" value="Genomic_DNA"/>
</dbReference>
<name>A0A5E4CVK3_MARMO</name>
<evidence type="ECO:0000313" key="2">
    <source>
        <dbReference type="EMBL" id="VTJ85856.1"/>
    </source>
</evidence>
<accession>A0A5E4CVK3</accession>
<sequence>NEHQPPEAANRSTRRRLPGLRSPSRTVPVFVGRDKVRSRGAGTERSRRALVCAAPLSNGWSSFQASILLLGTLKPLPASAAFGRPPFFSPCHARRHPKAPRPRWRLQLGRARLSQKTRQPSGSGARQVAAAIRSSIWV</sequence>
<organism evidence="2 3">
    <name type="scientific">Marmota monax</name>
    <name type="common">Woodchuck</name>
    <dbReference type="NCBI Taxonomy" id="9995"/>
    <lineage>
        <taxon>Eukaryota</taxon>
        <taxon>Metazoa</taxon>
        <taxon>Chordata</taxon>
        <taxon>Craniata</taxon>
        <taxon>Vertebrata</taxon>
        <taxon>Euteleostomi</taxon>
        <taxon>Mammalia</taxon>
        <taxon>Eutheria</taxon>
        <taxon>Euarchontoglires</taxon>
        <taxon>Glires</taxon>
        <taxon>Rodentia</taxon>
        <taxon>Sciuromorpha</taxon>
        <taxon>Sciuridae</taxon>
        <taxon>Xerinae</taxon>
        <taxon>Marmotini</taxon>
        <taxon>Marmota</taxon>
    </lineage>
</organism>
<dbReference type="AlphaFoldDB" id="A0A5E4CVK3"/>
<evidence type="ECO:0000256" key="1">
    <source>
        <dbReference type="SAM" id="MobiDB-lite"/>
    </source>
</evidence>
<feature type="non-terminal residue" evidence="2">
    <location>
        <position position="1"/>
    </location>
</feature>
<protein>
    <submittedName>
        <fullName evidence="2">Uncharacterized protein</fullName>
    </submittedName>
</protein>
<feature type="region of interest" description="Disordered" evidence="1">
    <location>
        <begin position="1"/>
        <end position="26"/>
    </location>
</feature>